<feature type="domain" description="MobA-like NTP transferase" evidence="1">
    <location>
        <begin position="5"/>
        <end position="170"/>
    </location>
</feature>
<dbReference type="PANTHER" id="PTHR43777">
    <property type="entry name" value="MOLYBDENUM COFACTOR CYTIDYLYLTRANSFERASE"/>
    <property type="match status" value="1"/>
</dbReference>
<dbReference type="CDD" id="cd04182">
    <property type="entry name" value="GT_2_like_f"/>
    <property type="match status" value="1"/>
</dbReference>
<evidence type="ECO:0000313" key="2">
    <source>
        <dbReference type="EMBL" id="SVA27257.1"/>
    </source>
</evidence>
<dbReference type="Pfam" id="PF12804">
    <property type="entry name" value="NTP_transf_3"/>
    <property type="match status" value="1"/>
</dbReference>
<dbReference type="InterPro" id="IPR025877">
    <property type="entry name" value="MobA-like_NTP_Trfase"/>
</dbReference>
<proteinExistence type="predicted"/>
<dbReference type="GO" id="GO:0016779">
    <property type="term" value="F:nucleotidyltransferase activity"/>
    <property type="evidence" value="ECO:0007669"/>
    <property type="project" value="UniProtKB-ARBA"/>
</dbReference>
<evidence type="ECO:0000259" key="1">
    <source>
        <dbReference type="Pfam" id="PF12804"/>
    </source>
</evidence>
<name>A0A381UIU8_9ZZZZ</name>
<dbReference type="Gene3D" id="3.90.550.10">
    <property type="entry name" value="Spore Coat Polysaccharide Biosynthesis Protein SpsA, Chain A"/>
    <property type="match status" value="1"/>
</dbReference>
<reference evidence="2" key="1">
    <citation type="submission" date="2018-05" db="EMBL/GenBank/DDBJ databases">
        <authorList>
            <person name="Lanie J.A."/>
            <person name="Ng W.-L."/>
            <person name="Kazmierczak K.M."/>
            <person name="Andrzejewski T.M."/>
            <person name="Davidsen T.M."/>
            <person name="Wayne K.J."/>
            <person name="Tettelin H."/>
            <person name="Glass J.I."/>
            <person name="Rusch D."/>
            <person name="Podicherti R."/>
            <person name="Tsui H.-C.T."/>
            <person name="Winkler M.E."/>
        </authorList>
    </citation>
    <scope>NUCLEOTIDE SEQUENCE</scope>
</reference>
<organism evidence="2">
    <name type="scientific">marine metagenome</name>
    <dbReference type="NCBI Taxonomy" id="408172"/>
    <lineage>
        <taxon>unclassified sequences</taxon>
        <taxon>metagenomes</taxon>
        <taxon>ecological metagenomes</taxon>
    </lineage>
</organism>
<dbReference type="AlphaFoldDB" id="A0A381UIU8"/>
<dbReference type="InterPro" id="IPR029044">
    <property type="entry name" value="Nucleotide-diphossugar_trans"/>
</dbReference>
<dbReference type="EMBL" id="UINC01006393">
    <property type="protein sequence ID" value="SVA27257.1"/>
    <property type="molecule type" value="Genomic_DNA"/>
</dbReference>
<dbReference type="SUPFAM" id="SSF53448">
    <property type="entry name" value="Nucleotide-diphospho-sugar transferases"/>
    <property type="match status" value="1"/>
</dbReference>
<dbReference type="PANTHER" id="PTHR43777:SF1">
    <property type="entry name" value="MOLYBDENUM COFACTOR CYTIDYLYLTRANSFERASE"/>
    <property type="match status" value="1"/>
</dbReference>
<protein>
    <recommendedName>
        <fullName evidence="1">MobA-like NTP transferase domain-containing protein</fullName>
    </recommendedName>
</protein>
<sequence length="192" mass="21752">MIFEAFILAAGLSSRMGKSNKLLLKYKEKTVVEETLLNVEKSKINKISIITGHQSEEVSVKIKSKTISFIHNEDYKSGILSSIKIIADNLQQESDGILIVLGDMPEVKSKDINNLIDNFEKERGKFICVPVFDNKRGNPVLFPYNIFKEIILDLENINFDHGLRNVIDSYAYKEISTSSGVLIDFDTEDDFI</sequence>
<accession>A0A381UIU8</accession>
<gene>
    <name evidence="2" type="ORF">METZ01_LOCUS80111</name>
</gene>